<dbReference type="PANTHER" id="PTHR12493">
    <property type="entry name" value="CUE DOMAIN CONTAINING 2"/>
    <property type="match status" value="1"/>
</dbReference>
<evidence type="ECO:0000256" key="3">
    <source>
        <dbReference type="ARBA" id="ARBA00006106"/>
    </source>
</evidence>
<dbReference type="RefSeq" id="XP_003744112.1">
    <property type="nucleotide sequence ID" value="XM_003744064.2"/>
</dbReference>
<organism evidence="7 8">
    <name type="scientific">Galendromus occidentalis</name>
    <name type="common">western predatory mite</name>
    <dbReference type="NCBI Taxonomy" id="34638"/>
    <lineage>
        <taxon>Eukaryota</taxon>
        <taxon>Metazoa</taxon>
        <taxon>Ecdysozoa</taxon>
        <taxon>Arthropoda</taxon>
        <taxon>Chelicerata</taxon>
        <taxon>Arachnida</taxon>
        <taxon>Acari</taxon>
        <taxon>Parasitiformes</taxon>
        <taxon>Mesostigmata</taxon>
        <taxon>Gamasina</taxon>
        <taxon>Phytoseioidea</taxon>
        <taxon>Phytoseiidae</taxon>
        <taxon>Typhlodrominae</taxon>
        <taxon>Galendromus</taxon>
    </lineage>
</organism>
<gene>
    <name evidence="8" type="primary">LOC100901122</name>
</gene>
<dbReference type="InterPro" id="IPR039805">
    <property type="entry name" value="CUE_CUED2"/>
</dbReference>
<evidence type="ECO:0000256" key="6">
    <source>
        <dbReference type="ARBA" id="ARBA00023242"/>
    </source>
</evidence>
<dbReference type="PANTHER" id="PTHR12493:SF0">
    <property type="entry name" value="CUE DOMAIN-CONTAINING PROTEIN 2"/>
    <property type="match status" value="1"/>
</dbReference>
<keyword evidence="4" id="KW-0963">Cytoplasm</keyword>
<proteinExistence type="inferred from homology"/>
<protein>
    <submittedName>
        <fullName evidence="8">CUE domain-containing protein 2</fullName>
    </submittedName>
</protein>
<keyword evidence="5" id="KW-0833">Ubl conjugation pathway</keyword>
<evidence type="ECO:0000313" key="8">
    <source>
        <dbReference type="RefSeq" id="XP_003744112.1"/>
    </source>
</evidence>
<dbReference type="GeneID" id="100901122"/>
<keyword evidence="6" id="KW-0539">Nucleus</keyword>
<reference evidence="8" key="1">
    <citation type="submission" date="2025-08" db="UniProtKB">
        <authorList>
            <consortium name="RefSeq"/>
        </authorList>
    </citation>
    <scope>IDENTIFICATION</scope>
</reference>
<name>A0AAJ6QU60_9ACAR</name>
<dbReference type="GO" id="GO:0005737">
    <property type="term" value="C:cytoplasm"/>
    <property type="evidence" value="ECO:0007669"/>
    <property type="project" value="UniProtKB-SubCell"/>
</dbReference>
<evidence type="ECO:0000256" key="4">
    <source>
        <dbReference type="ARBA" id="ARBA00022490"/>
    </source>
</evidence>
<accession>A0AAJ6QU60</accession>
<comment type="subcellular location">
    <subcellularLocation>
        <location evidence="2">Cytoplasm</location>
    </subcellularLocation>
    <subcellularLocation>
        <location evidence="1">Nucleus</location>
    </subcellularLocation>
</comment>
<dbReference type="AlphaFoldDB" id="A0AAJ6QU60"/>
<dbReference type="CDD" id="cd14367">
    <property type="entry name" value="CUE_CUED2"/>
    <property type="match status" value="1"/>
</dbReference>
<comment type="similarity">
    <text evidence="3">Belongs to the CUEDC2 family.</text>
</comment>
<dbReference type="Proteomes" id="UP000694867">
    <property type="component" value="Unplaced"/>
</dbReference>
<sequence>MATANSEESAVSVRKSLVNFVRGRTGQDIEGTIDDYLVNYLLAMFDPETFDDDFDIEALREMLSAYVPAVNQIEDTELVGWVHDISRVLSREENDAPTISLGSSLVNFKASASSRAKPKKEIGCKTDEPELKSKGKIDETRVDEIAFDALTEMFPHKNALRIRKCLMIANGEVDTAAQLLLQDDGLGKDELVLSSTEMTSPKAQVDEKTLRDQIINRYAYLDVDEDKKEHKPAVPKAEPKKLIRYRDNKVVSVKGERFTLEKKSQDVEN</sequence>
<evidence type="ECO:0000256" key="2">
    <source>
        <dbReference type="ARBA" id="ARBA00004496"/>
    </source>
</evidence>
<evidence type="ECO:0000313" key="7">
    <source>
        <dbReference type="Proteomes" id="UP000694867"/>
    </source>
</evidence>
<evidence type="ECO:0000256" key="1">
    <source>
        <dbReference type="ARBA" id="ARBA00004123"/>
    </source>
</evidence>
<dbReference type="KEGG" id="goe:100901122"/>
<keyword evidence="7" id="KW-1185">Reference proteome</keyword>
<dbReference type="GO" id="GO:0005634">
    <property type="term" value="C:nucleus"/>
    <property type="evidence" value="ECO:0007669"/>
    <property type="project" value="UniProtKB-SubCell"/>
</dbReference>
<evidence type="ECO:0000256" key="5">
    <source>
        <dbReference type="ARBA" id="ARBA00022786"/>
    </source>
</evidence>